<name>A0A7V0NEI6_DESA2</name>
<dbReference type="GO" id="GO:0000105">
    <property type="term" value="P:L-histidine biosynthetic process"/>
    <property type="evidence" value="ECO:0007669"/>
    <property type="project" value="UniProtKB-UniRule"/>
</dbReference>
<keyword evidence="5 10" id="KW-0315">Glutamine amidotransferase</keyword>
<evidence type="ECO:0000256" key="5">
    <source>
        <dbReference type="ARBA" id="ARBA00022962"/>
    </source>
</evidence>
<sequence length="210" mass="23549">MIVIIDYKAGNLTSVLRALNYLGYEAKITPDPEEVLHAERVVFPGVGAAKAAMEDLKKTGMAEALKEIYMRKIPLLGICLGAQIIFEESEEDNVKCLGILPGIAKAFPLPLKDPVTGDILKVPHMGWNQIKLIKSHPVFSDIHPDAEFYFVHSYYPMPKYTELILGVTDYGIRFYSAIAYRGLVAVQFHPEKSGRPGLKLLDNFCKWRPK</sequence>
<dbReference type="NCBIfam" id="TIGR01855">
    <property type="entry name" value="IMP_synth_hisH"/>
    <property type="match status" value="1"/>
</dbReference>
<feature type="active site" evidence="10 11">
    <location>
        <position position="191"/>
    </location>
</feature>
<accession>A0A7V0NEI6</accession>
<dbReference type="PANTHER" id="PTHR42701:SF1">
    <property type="entry name" value="IMIDAZOLE GLYCEROL PHOSPHATE SYNTHASE SUBUNIT HISH"/>
    <property type="match status" value="1"/>
</dbReference>
<proteinExistence type="inferred from homology"/>
<dbReference type="EC" id="3.5.1.2" evidence="10"/>
<evidence type="ECO:0000256" key="1">
    <source>
        <dbReference type="ARBA" id="ARBA00005091"/>
    </source>
</evidence>
<keyword evidence="7 10" id="KW-0456">Lyase</keyword>
<dbReference type="InterPro" id="IPR017926">
    <property type="entry name" value="GATASE"/>
</dbReference>
<evidence type="ECO:0000256" key="9">
    <source>
        <dbReference type="ARBA" id="ARBA00049534"/>
    </source>
</evidence>
<evidence type="ECO:0000256" key="8">
    <source>
        <dbReference type="ARBA" id="ARBA00047838"/>
    </source>
</evidence>
<dbReference type="Proteomes" id="UP000885706">
    <property type="component" value="Unassembled WGS sequence"/>
</dbReference>
<comment type="subunit">
    <text evidence="2 10">Heterodimer of HisH and HisF.</text>
</comment>
<dbReference type="InterPro" id="IPR010139">
    <property type="entry name" value="Imidazole-glycPsynth_HisH"/>
</dbReference>
<dbReference type="SUPFAM" id="SSF52317">
    <property type="entry name" value="Class I glutamine amidotransferase-like"/>
    <property type="match status" value="1"/>
</dbReference>
<dbReference type="EMBL" id="DQWQ01000041">
    <property type="protein sequence ID" value="HDD35327.1"/>
    <property type="molecule type" value="Genomic_DNA"/>
</dbReference>
<keyword evidence="6 10" id="KW-0368">Histidine biosynthesis</keyword>
<organism evidence="13">
    <name type="scientific">Desulfofervidus auxilii</name>
    <dbReference type="NCBI Taxonomy" id="1621989"/>
    <lineage>
        <taxon>Bacteria</taxon>
        <taxon>Pseudomonadati</taxon>
        <taxon>Thermodesulfobacteriota</taxon>
        <taxon>Candidatus Desulfofervidia</taxon>
        <taxon>Candidatus Desulfofervidales</taxon>
        <taxon>Candidatus Desulfofervidaceae</taxon>
        <taxon>Candidatus Desulfofervidus</taxon>
    </lineage>
</organism>
<feature type="active site" description="Nucleophile" evidence="10 11">
    <location>
        <position position="79"/>
    </location>
</feature>
<dbReference type="UniPathway" id="UPA00031">
    <property type="reaction ID" value="UER00010"/>
</dbReference>
<evidence type="ECO:0000256" key="4">
    <source>
        <dbReference type="ARBA" id="ARBA00022801"/>
    </source>
</evidence>
<dbReference type="HAMAP" id="MF_00278">
    <property type="entry name" value="HisH"/>
    <property type="match status" value="1"/>
</dbReference>
<dbReference type="GO" id="GO:0016829">
    <property type="term" value="F:lyase activity"/>
    <property type="evidence" value="ECO:0007669"/>
    <property type="project" value="UniProtKB-KW"/>
</dbReference>
<keyword evidence="3 10" id="KW-0028">Amino-acid biosynthesis</keyword>
<feature type="active site" evidence="10 11">
    <location>
        <position position="189"/>
    </location>
</feature>
<evidence type="ECO:0000256" key="11">
    <source>
        <dbReference type="PIRSR" id="PIRSR000495-1"/>
    </source>
</evidence>
<evidence type="ECO:0000256" key="10">
    <source>
        <dbReference type="HAMAP-Rule" id="MF_00278"/>
    </source>
</evidence>
<keyword evidence="4 10" id="KW-0378">Hydrolase</keyword>
<evidence type="ECO:0000256" key="3">
    <source>
        <dbReference type="ARBA" id="ARBA00022605"/>
    </source>
</evidence>
<dbReference type="GO" id="GO:0004359">
    <property type="term" value="F:glutaminase activity"/>
    <property type="evidence" value="ECO:0007669"/>
    <property type="project" value="UniProtKB-EC"/>
</dbReference>
<comment type="pathway">
    <text evidence="1 10">Amino-acid biosynthesis; L-histidine biosynthesis; L-histidine from 5-phospho-alpha-D-ribose 1-diphosphate: step 5/9.</text>
</comment>
<comment type="function">
    <text evidence="10">IGPS catalyzes the conversion of PRFAR and glutamine to IGP, AICAR and glutamate. The HisH subunit catalyzes the hydrolysis of glutamine to glutamate and ammonia as part of the synthesis of IGP and AICAR. The resulting ammonia molecule is channeled to the active site of HisF.</text>
</comment>
<feature type="domain" description="Glutamine amidotransferase" evidence="12">
    <location>
        <begin position="3"/>
        <end position="204"/>
    </location>
</feature>
<dbReference type="PROSITE" id="PS51273">
    <property type="entry name" value="GATASE_TYPE_1"/>
    <property type="match status" value="1"/>
</dbReference>
<evidence type="ECO:0000313" key="13">
    <source>
        <dbReference type="EMBL" id="HDD35327.1"/>
    </source>
</evidence>
<dbReference type="Pfam" id="PF00117">
    <property type="entry name" value="GATase"/>
    <property type="match status" value="1"/>
</dbReference>
<keyword evidence="10" id="KW-0963">Cytoplasm</keyword>
<comment type="catalytic activity">
    <reaction evidence="8 10">
        <text>5-[(5-phospho-1-deoxy-D-ribulos-1-ylimino)methylamino]-1-(5-phospho-beta-D-ribosyl)imidazole-4-carboxamide + L-glutamine = D-erythro-1-(imidazol-4-yl)glycerol 3-phosphate + 5-amino-1-(5-phospho-beta-D-ribosyl)imidazole-4-carboxamide + L-glutamate + H(+)</text>
        <dbReference type="Rhea" id="RHEA:24793"/>
        <dbReference type="ChEBI" id="CHEBI:15378"/>
        <dbReference type="ChEBI" id="CHEBI:29985"/>
        <dbReference type="ChEBI" id="CHEBI:58278"/>
        <dbReference type="ChEBI" id="CHEBI:58359"/>
        <dbReference type="ChEBI" id="CHEBI:58475"/>
        <dbReference type="ChEBI" id="CHEBI:58525"/>
        <dbReference type="EC" id="4.3.2.10"/>
    </reaction>
</comment>
<dbReference type="GO" id="GO:0005737">
    <property type="term" value="C:cytoplasm"/>
    <property type="evidence" value="ECO:0007669"/>
    <property type="project" value="UniProtKB-SubCell"/>
</dbReference>
<dbReference type="PIRSF" id="PIRSF000495">
    <property type="entry name" value="Amidotransf_hisH"/>
    <property type="match status" value="1"/>
</dbReference>
<evidence type="ECO:0000259" key="12">
    <source>
        <dbReference type="Pfam" id="PF00117"/>
    </source>
</evidence>
<dbReference type="Gene3D" id="3.40.50.880">
    <property type="match status" value="1"/>
</dbReference>
<comment type="subcellular location">
    <subcellularLocation>
        <location evidence="10">Cytoplasm</location>
    </subcellularLocation>
</comment>
<dbReference type="PANTHER" id="PTHR42701">
    <property type="entry name" value="IMIDAZOLE GLYCEROL PHOSPHATE SYNTHASE SUBUNIT HISH"/>
    <property type="match status" value="1"/>
</dbReference>
<dbReference type="AlphaFoldDB" id="A0A7V0NEI6"/>
<dbReference type="InterPro" id="IPR029062">
    <property type="entry name" value="Class_I_gatase-like"/>
</dbReference>
<evidence type="ECO:0000256" key="6">
    <source>
        <dbReference type="ARBA" id="ARBA00023102"/>
    </source>
</evidence>
<evidence type="ECO:0000256" key="7">
    <source>
        <dbReference type="ARBA" id="ARBA00023239"/>
    </source>
</evidence>
<comment type="catalytic activity">
    <reaction evidence="9 10">
        <text>L-glutamine + H2O = L-glutamate + NH4(+)</text>
        <dbReference type="Rhea" id="RHEA:15889"/>
        <dbReference type="ChEBI" id="CHEBI:15377"/>
        <dbReference type="ChEBI" id="CHEBI:28938"/>
        <dbReference type="ChEBI" id="CHEBI:29985"/>
        <dbReference type="ChEBI" id="CHEBI:58359"/>
        <dbReference type="EC" id="3.5.1.2"/>
    </reaction>
</comment>
<protein>
    <recommendedName>
        <fullName evidence="10">Imidazole glycerol phosphate synthase subunit HisH</fullName>
        <ecNumber evidence="10">4.3.2.10</ecNumber>
    </recommendedName>
    <alternativeName>
        <fullName evidence="10">IGP synthase glutaminase subunit</fullName>
        <ecNumber evidence="10">3.5.1.2</ecNumber>
    </alternativeName>
    <alternativeName>
        <fullName evidence="10">IGP synthase subunit HisH</fullName>
    </alternativeName>
    <alternativeName>
        <fullName evidence="10">ImGP synthase subunit HisH</fullName>
        <shortName evidence="10">IGPS subunit HisH</shortName>
    </alternativeName>
</protein>
<evidence type="ECO:0000256" key="2">
    <source>
        <dbReference type="ARBA" id="ARBA00011152"/>
    </source>
</evidence>
<dbReference type="GO" id="GO:0000107">
    <property type="term" value="F:imidazoleglycerol-phosphate synthase activity"/>
    <property type="evidence" value="ECO:0007669"/>
    <property type="project" value="UniProtKB-UniRule"/>
</dbReference>
<gene>
    <name evidence="10 13" type="primary">hisH</name>
    <name evidence="13" type="ORF">ENF30_00855</name>
</gene>
<dbReference type="CDD" id="cd01748">
    <property type="entry name" value="GATase1_IGP_Synthase"/>
    <property type="match status" value="1"/>
</dbReference>
<comment type="caution">
    <text evidence="13">The sequence shown here is derived from an EMBL/GenBank/DDBJ whole genome shotgun (WGS) entry which is preliminary data.</text>
</comment>
<reference evidence="13" key="1">
    <citation type="journal article" date="2020" name="mSystems">
        <title>Genome- and Community-Level Interaction Insights into Carbon Utilization and Element Cycling Functions of Hydrothermarchaeota in Hydrothermal Sediment.</title>
        <authorList>
            <person name="Zhou Z."/>
            <person name="Liu Y."/>
            <person name="Xu W."/>
            <person name="Pan J."/>
            <person name="Luo Z.H."/>
            <person name="Li M."/>
        </authorList>
    </citation>
    <scope>NUCLEOTIDE SEQUENCE [LARGE SCALE GENOMIC DNA]</scope>
    <source>
        <strain evidence="13">HyVt-113</strain>
    </source>
</reference>
<dbReference type="EC" id="4.3.2.10" evidence="10"/>